<dbReference type="EMBL" id="JAGKQM010000013">
    <property type="protein sequence ID" value="KAH0887990.1"/>
    <property type="molecule type" value="Genomic_DNA"/>
</dbReference>
<organism evidence="2 3">
    <name type="scientific">Brassica napus</name>
    <name type="common">Rape</name>
    <dbReference type="NCBI Taxonomy" id="3708"/>
    <lineage>
        <taxon>Eukaryota</taxon>
        <taxon>Viridiplantae</taxon>
        <taxon>Streptophyta</taxon>
        <taxon>Embryophyta</taxon>
        <taxon>Tracheophyta</taxon>
        <taxon>Spermatophyta</taxon>
        <taxon>Magnoliopsida</taxon>
        <taxon>eudicotyledons</taxon>
        <taxon>Gunneridae</taxon>
        <taxon>Pentapetalae</taxon>
        <taxon>rosids</taxon>
        <taxon>malvids</taxon>
        <taxon>Brassicales</taxon>
        <taxon>Brassicaceae</taxon>
        <taxon>Brassiceae</taxon>
        <taxon>Brassica</taxon>
    </lineage>
</organism>
<feature type="domain" description="Rhodanese" evidence="1">
    <location>
        <begin position="81"/>
        <end position="166"/>
    </location>
</feature>
<dbReference type="InterPro" id="IPR020936">
    <property type="entry name" value="TrhO"/>
</dbReference>
<proteinExistence type="predicted"/>
<name>A0ABQ8A631_BRANA</name>
<protein>
    <recommendedName>
        <fullName evidence="1">Rhodanese domain-containing protein</fullName>
    </recommendedName>
</protein>
<evidence type="ECO:0000313" key="3">
    <source>
        <dbReference type="Proteomes" id="UP000824890"/>
    </source>
</evidence>
<dbReference type="Proteomes" id="UP000824890">
    <property type="component" value="Unassembled WGS sequence"/>
</dbReference>
<evidence type="ECO:0000259" key="1">
    <source>
        <dbReference type="PROSITE" id="PS50206"/>
    </source>
</evidence>
<dbReference type="SUPFAM" id="SSF52821">
    <property type="entry name" value="Rhodanese/Cell cycle control phosphatase"/>
    <property type="match status" value="1"/>
</dbReference>
<sequence length="242" mass="27841">RTHLDLKTCGKIARQFSTKLGTNSFTRRHRGSPRNWMSAEISMSPVRDVRLNGLRKVETPVSSEQEAIHHDTTGIKTYRKVVIDVRNTYETRIGKFKGAVDPRTTANKAMKHKELWRKKTKLIRQRRCHGLQCTALEESGVRKLQVYVSLKGGILKYLEEVPKTESFWEGKYFVFDKRASVEHGLAQGTHKLCYGCKQPLVMKTWKLQSMSMEFLVFTIGYGPISPSGPEKEKERAKARRQT</sequence>
<dbReference type="PANTHER" id="PTHR43268">
    <property type="entry name" value="THIOSULFATE SULFURTRANSFERASE/RHODANESE-LIKE DOMAIN-CONTAINING PROTEIN 2"/>
    <property type="match status" value="1"/>
</dbReference>
<comment type="caution">
    <text evidence="2">The sequence shown here is derived from an EMBL/GenBank/DDBJ whole genome shotgun (WGS) entry which is preliminary data.</text>
</comment>
<gene>
    <name evidence="2" type="ORF">HID58_050419</name>
</gene>
<dbReference type="PANTHER" id="PTHR43268:SF3">
    <property type="entry name" value="RHODANESE-LIKE DOMAIN-CONTAINING PROTEIN 7-RELATED"/>
    <property type="match status" value="1"/>
</dbReference>
<evidence type="ECO:0000313" key="2">
    <source>
        <dbReference type="EMBL" id="KAH0887990.1"/>
    </source>
</evidence>
<feature type="non-terminal residue" evidence="2">
    <location>
        <position position="1"/>
    </location>
</feature>
<dbReference type="InterPro" id="IPR036873">
    <property type="entry name" value="Rhodanese-like_dom_sf"/>
</dbReference>
<dbReference type="InterPro" id="IPR001763">
    <property type="entry name" value="Rhodanese-like_dom"/>
</dbReference>
<keyword evidence="3" id="KW-1185">Reference proteome</keyword>
<dbReference type="Gene3D" id="3.40.250.10">
    <property type="entry name" value="Rhodanese-like domain"/>
    <property type="match status" value="1"/>
</dbReference>
<reference evidence="2 3" key="1">
    <citation type="submission" date="2021-05" db="EMBL/GenBank/DDBJ databases">
        <title>Genome Assembly of Synthetic Allotetraploid Brassica napus Reveals Homoeologous Exchanges between Subgenomes.</title>
        <authorList>
            <person name="Davis J.T."/>
        </authorList>
    </citation>
    <scope>NUCLEOTIDE SEQUENCE [LARGE SCALE GENOMIC DNA]</scope>
    <source>
        <strain evidence="3">cv. Da-Ae</strain>
        <tissue evidence="2">Seedling</tissue>
    </source>
</reference>
<dbReference type="PROSITE" id="PS50206">
    <property type="entry name" value="RHODANESE_3"/>
    <property type="match status" value="1"/>
</dbReference>
<accession>A0ABQ8A631</accession>